<comment type="subcellular location">
    <subcellularLocation>
        <location evidence="1">Membrane</location>
    </subcellularLocation>
</comment>
<keyword evidence="4 5" id="KW-0472">Membrane</keyword>
<proteinExistence type="predicted"/>
<dbReference type="Proteomes" id="UP000253083">
    <property type="component" value="Unassembled WGS sequence"/>
</dbReference>
<evidence type="ECO:0000256" key="5">
    <source>
        <dbReference type="SAM" id="Phobius"/>
    </source>
</evidence>
<keyword evidence="3 5" id="KW-1133">Transmembrane helix</keyword>
<feature type="transmembrane region" description="Helical" evidence="5">
    <location>
        <begin position="26"/>
        <end position="45"/>
    </location>
</feature>
<protein>
    <submittedName>
        <fullName evidence="7">Sterol desaturase/sphingolipid hydroxylase (Fatty acid hydroxylase superfamily)</fullName>
    </submittedName>
</protein>
<feature type="transmembrane region" description="Helical" evidence="5">
    <location>
        <begin position="108"/>
        <end position="128"/>
    </location>
</feature>
<feature type="transmembrane region" description="Helical" evidence="5">
    <location>
        <begin position="66"/>
        <end position="88"/>
    </location>
</feature>
<dbReference type="GO" id="GO:0005506">
    <property type="term" value="F:iron ion binding"/>
    <property type="evidence" value="ECO:0007669"/>
    <property type="project" value="InterPro"/>
</dbReference>
<reference evidence="7 8" key="1">
    <citation type="submission" date="2018-06" db="EMBL/GenBank/DDBJ databases">
        <title>Genomic Encyclopedia of Type Strains, Phase IV (KMG-IV): sequencing the most valuable type-strain genomes for metagenomic binning, comparative biology and taxonomic classification.</title>
        <authorList>
            <person name="Goeker M."/>
        </authorList>
    </citation>
    <scope>NUCLEOTIDE SEQUENCE [LARGE SCALE GENOMIC DNA]</scope>
    <source>
        <strain evidence="7 8">DSM 24032</strain>
    </source>
</reference>
<evidence type="ECO:0000256" key="4">
    <source>
        <dbReference type="ARBA" id="ARBA00023136"/>
    </source>
</evidence>
<comment type="caution">
    <text evidence="7">The sequence shown here is derived from an EMBL/GenBank/DDBJ whole genome shotgun (WGS) entry which is preliminary data.</text>
</comment>
<dbReference type="GO" id="GO:0008610">
    <property type="term" value="P:lipid biosynthetic process"/>
    <property type="evidence" value="ECO:0007669"/>
    <property type="project" value="InterPro"/>
</dbReference>
<evidence type="ECO:0000313" key="7">
    <source>
        <dbReference type="EMBL" id="RBP48772.1"/>
    </source>
</evidence>
<accession>A0A395JG67</accession>
<keyword evidence="2 5" id="KW-0812">Transmembrane</keyword>
<dbReference type="Pfam" id="PF04116">
    <property type="entry name" value="FA_hydroxylase"/>
    <property type="match status" value="1"/>
</dbReference>
<dbReference type="InterPro" id="IPR006694">
    <property type="entry name" value="Fatty_acid_hydroxylase"/>
</dbReference>
<evidence type="ECO:0000256" key="3">
    <source>
        <dbReference type="ARBA" id="ARBA00022989"/>
    </source>
</evidence>
<dbReference type="InParanoid" id="A0A395JG67"/>
<dbReference type="GO" id="GO:0016491">
    <property type="term" value="F:oxidoreductase activity"/>
    <property type="evidence" value="ECO:0007669"/>
    <property type="project" value="InterPro"/>
</dbReference>
<feature type="domain" description="Fatty acid hydroxylase" evidence="6">
    <location>
        <begin position="116"/>
        <end position="250"/>
    </location>
</feature>
<feature type="transmembrane region" description="Helical" evidence="5">
    <location>
        <begin position="155"/>
        <end position="178"/>
    </location>
</feature>
<evidence type="ECO:0000259" key="6">
    <source>
        <dbReference type="Pfam" id="PF04116"/>
    </source>
</evidence>
<evidence type="ECO:0000256" key="2">
    <source>
        <dbReference type="ARBA" id="ARBA00022692"/>
    </source>
</evidence>
<evidence type="ECO:0000256" key="1">
    <source>
        <dbReference type="ARBA" id="ARBA00004370"/>
    </source>
</evidence>
<sequence length="276" mass="32520">MEFIVGVFDHFIGNFGDSFRTEATRYWLGAGGIFLLTWVVFAGLLKNRRIRKPLPSKLRNKQMWREIRTSTLTVIVFTFCFSITNQLMIYFFGGSIFQIYSDVSDYGWAYLVFSVVLWSIGLDTYFYWTHRFMHHPKFYKFFHLTHHRSHNPTPFTAYSFAPSEAVLVYIFAPVFFILVPMHKTAFICAMLIQIFRNAIAHCGYEIFPRGWARHPILGIFTTVTHHDLHHEKGNGNYAFYFTFWDRIMGTEHPEYLARFDRATEAKEPMLNQVPAK</sequence>
<dbReference type="EMBL" id="QNRT01000005">
    <property type="protein sequence ID" value="RBP48772.1"/>
    <property type="molecule type" value="Genomic_DNA"/>
</dbReference>
<organism evidence="7 8">
    <name type="scientific">Arenicella xantha</name>
    <dbReference type="NCBI Taxonomy" id="644221"/>
    <lineage>
        <taxon>Bacteria</taxon>
        <taxon>Pseudomonadati</taxon>
        <taxon>Pseudomonadota</taxon>
        <taxon>Gammaproteobacteria</taxon>
        <taxon>Arenicellales</taxon>
        <taxon>Arenicellaceae</taxon>
        <taxon>Arenicella</taxon>
    </lineage>
</organism>
<keyword evidence="8" id="KW-1185">Reference proteome</keyword>
<dbReference type="InterPro" id="IPR050307">
    <property type="entry name" value="Sterol_Desaturase_Related"/>
</dbReference>
<gene>
    <name evidence="7" type="ORF">DFR28_105111</name>
</gene>
<evidence type="ECO:0000313" key="8">
    <source>
        <dbReference type="Proteomes" id="UP000253083"/>
    </source>
</evidence>
<name>A0A395JG67_9GAMM</name>
<dbReference type="AlphaFoldDB" id="A0A395JG67"/>
<dbReference type="GO" id="GO:0016020">
    <property type="term" value="C:membrane"/>
    <property type="evidence" value="ECO:0007669"/>
    <property type="project" value="UniProtKB-SubCell"/>
</dbReference>
<dbReference type="RefSeq" id="WP_170132135.1">
    <property type="nucleotide sequence ID" value="NZ_QNRT01000005.1"/>
</dbReference>
<dbReference type="PANTHER" id="PTHR11863">
    <property type="entry name" value="STEROL DESATURASE"/>
    <property type="match status" value="1"/>
</dbReference>